<evidence type="ECO:0000313" key="2">
    <source>
        <dbReference type="Proteomes" id="UP000319004"/>
    </source>
</evidence>
<name>A0A518I1B2_9BACT</name>
<accession>A0A518I1B2</accession>
<dbReference type="KEGG" id="snep:Enr13x_67940"/>
<dbReference type="EMBL" id="CP037423">
    <property type="protein sequence ID" value="QDV46885.1"/>
    <property type="molecule type" value="Genomic_DNA"/>
</dbReference>
<dbReference type="AlphaFoldDB" id="A0A518I1B2"/>
<reference evidence="1 2" key="1">
    <citation type="submission" date="2019-03" db="EMBL/GenBank/DDBJ databases">
        <title>Deep-cultivation of Planctomycetes and their phenomic and genomic characterization uncovers novel biology.</title>
        <authorList>
            <person name="Wiegand S."/>
            <person name="Jogler M."/>
            <person name="Boedeker C."/>
            <person name="Pinto D."/>
            <person name="Vollmers J."/>
            <person name="Rivas-Marin E."/>
            <person name="Kohn T."/>
            <person name="Peeters S.H."/>
            <person name="Heuer A."/>
            <person name="Rast P."/>
            <person name="Oberbeckmann S."/>
            <person name="Bunk B."/>
            <person name="Jeske O."/>
            <person name="Meyerdierks A."/>
            <person name="Storesund J.E."/>
            <person name="Kallscheuer N."/>
            <person name="Luecker S."/>
            <person name="Lage O.M."/>
            <person name="Pohl T."/>
            <person name="Merkel B.J."/>
            <person name="Hornburger P."/>
            <person name="Mueller R.-W."/>
            <person name="Bruemmer F."/>
            <person name="Labrenz M."/>
            <person name="Spormann A.M."/>
            <person name="Op den Camp H."/>
            <person name="Overmann J."/>
            <person name="Amann R."/>
            <person name="Jetten M.S.M."/>
            <person name="Mascher T."/>
            <person name="Medema M.H."/>
            <person name="Devos D.P."/>
            <person name="Kaster A.-K."/>
            <person name="Ovreas L."/>
            <person name="Rohde M."/>
            <person name="Galperin M.Y."/>
            <person name="Jogler C."/>
        </authorList>
    </citation>
    <scope>NUCLEOTIDE SEQUENCE [LARGE SCALE GENOMIC DNA]</scope>
    <source>
        <strain evidence="1 2">Enr13</strain>
    </source>
</reference>
<organism evidence="1 2">
    <name type="scientific">Stieleria neptunia</name>
    <dbReference type="NCBI Taxonomy" id="2527979"/>
    <lineage>
        <taxon>Bacteria</taxon>
        <taxon>Pseudomonadati</taxon>
        <taxon>Planctomycetota</taxon>
        <taxon>Planctomycetia</taxon>
        <taxon>Pirellulales</taxon>
        <taxon>Pirellulaceae</taxon>
        <taxon>Stieleria</taxon>
    </lineage>
</organism>
<proteinExistence type="predicted"/>
<dbReference type="Proteomes" id="UP000319004">
    <property type="component" value="Chromosome"/>
</dbReference>
<evidence type="ECO:0000313" key="1">
    <source>
        <dbReference type="EMBL" id="QDV46885.1"/>
    </source>
</evidence>
<gene>
    <name evidence="1" type="ORF">Enr13x_67940</name>
</gene>
<keyword evidence="2" id="KW-1185">Reference proteome</keyword>
<protein>
    <submittedName>
        <fullName evidence="1">Uncharacterized protein</fullName>
    </submittedName>
</protein>
<sequence>MIRGDNDVPAAPIVDPGSDGYSIILPLIVLPSPSQVRARATHCMPPQSMGKAAAI</sequence>